<evidence type="ECO:0000256" key="2">
    <source>
        <dbReference type="ARBA" id="ARBA00022475"/>
    </source>
</evidence>
<sequence length="301" mass="31318">MLLTYTAFIGSLEQGMIYAILSLGVFLSFRTLNTPDLTVDGSVVTGAAASAVVCSMGGNPFVGLLSAFVCGCGAGAVTALLNTKLKIQALLAGILVMLGLYSINLRIMGSKPNIALTQSHTLYKSAQELLPEDYSALIVGAGILAIIIGLFYFFLKTRLGFALRATGDNEEMVRAYAINSDGMKILGLALSNGFVALAGGMLAQYQSFADVTMGTGMVVIGLASVIIGEAIFGTKSLLRRLIAVSLGAIAYRLIIAQALAFGLPTSDLKLVSAVIVAGALSIGTVSENFPFKSLLVKKEAQ</sequence>
<evidence type="ECO:0000256" key="6">
    <source>
        <dbReference type="SAM" id="Phobius"/>
    </source>
</evidence>
<dbReference type="KEGG" id="amij:EQM06_12240"/>
<proteinExistence type="predicted"/>
<feature type="transmembrane region" description="Helical" evidence="6">
    <location>
        <begin position="185"/>
        <end position="205"/>
    </location>
</feature>
<evidence type="ECO:0000256" key="4">
    <source>
        <dbReference type="ARBA" id="ARBA00022989"/>
    </source>
</evidence>
<evidence type="ECO:0000313" key="7">
    <source>
        <dbReference type="EMBL" id="QAT43931.1"/>
    </source>
</evidence>
<evidence type="ECO:0000256" key="1">
    <source>
        <dbReference type="ARBA" id="ARBA00004651"/>
    </source>
</evidence>
<feature type="transmembrane region" description="Helical" evidence="6">
    <location>
        <begin position="61"/>
        <end position="82"/>
    </location>
</feature>
<dbReference type="AlphaFoldDB" id="A0A410PYA3"/>
<keyword evidence="8" id="KW-1185">Reference proteome</keyword>
<dbReference type="OrthoDB" id="9778389at2"/>
<keyword evidence="4 6" id="KW-1133">Transmembrane helix</keyword>
<keyword evidence="2" id="KW-1003">Cell membrane</keyword>
<evidence type="ECO:0000256" key="5">
    <source>
        <dbReference type="ARBA" id="ARBA00023136"/>
    </source>
</evidence>
<dbReference type="CDD" id="cd06574">
    <property type="entry name" value="TM_PBP1_branched-chain-AA_like"/>
    <property type="match status" value="1"/>
</dbReference>
<accession>A0A410PYA3</accession>
<dbReference type="PANTHER" id="PTHR32196">
    <property type="entry name" value="ABC TRANSPORTER PERMEASE PROTEIN YPHD-RELATED-RELATED"/>
    <property type="match status" value="1"/>
</dbReference>
<feature type="transmembrane region" description="Helical" evidence="6">
    <location>
        <begin position="7"/>
        <end position="29"/>
    </location>
</feature>
<dbReference type="Proteomes" id="UP000287601">
    <property type="component" value="Chromosome"/>
</dbReference>
<organism evidence="7 8">
    <name type="scientific">Aminipila luticellarii</name>
    <dbReference type="NCBI Taxonomy" id="2507160"/>
    <lineage>
        <taxon>Bacteria</taxon>
        <taxon>Bacillati</taxon>
        <taxon>Bacillota</taxon>
        <taxon>Clostridia</taxon>
        <taxon>Peptostreptococcales</taxon>
        <taxon>Anaerovoracaceae</taxon>
        <taxon>Aminipila</taxon>
    </lineage>
</organism>
<feature type="transmembrane region" description="Helical" evidence="6">
    <location>
        <begin position="134"/>
        <end position="155"/>
    </location>
</feature>
<dbReference type="EMBL" id="CP035281">
    <property type="protein sequence ID" value="QAT43931.1"/>
    <property type="molecule type" value="Genomic_DNA"/>
</dbReference>
<comment type="subcellular location">
    <subcellularLocation>
        <location evidence="1">Cell membrane</location>
        <topology evidence="1">Multi-pass membrane protein</topology>
    </subcellularLocation>
</comment>
<dbReference type="PANTHER" id="PTHR32196:SF69">
    <property type="entry name" value="BRANCHED-CHAIN AMINO ACID TRANSPORT SYSTEM, PERMEASE PROTEIN"/>
    <property type="match status" value="1"/>
</dbReference>
<dbReference type="InterPro" id="IPR001851">
    <property type="entry name" value="ABC_transp_permease"/>
</dbReference>
<name>A0A410PYA3_9FIRM</name>
<dbReference type="GO" id="GO:0022857">
    <property type="term" value="F:transmembrane transporter activity"/>
    <property type="evidence" value="ECO:0007669"/>
    <property type="project" value="InterPro"/>
</dbReference>
<keyword evidence="3 6" id="KW-0812">Transmembrane</keyword>
<feature type="transmembrane region" description="Helical" evidence="6">
    <location>
        <begin position="241"/>
        <end position="264"/>
    </location>
</feature>
<feature type="transmembrane region" description="Helical" evidence="6">
    <location>
        <begin position="89"/>
        <end position="107"/>
    </location>
</feature>
<protein>
    <submittedName>
        <fullName evidence="7">ABC transporter permease</fullName>
    </submittedName>
</protein>
<keyword evidence="5 6" id="KW-0472">Membrane</keyword>
<evidence type="ECO:0000313" key="8">
    <source>
        <dbReference type="Proteomes" id="UP000287601"/>
    </source>
</evidence>
<dbReference type="GO" id="GO:0005886">
    <property type="term" value="C:plasma membrane"/>
    <property type="evidence" value="ECO:0007669"/>
    <property type="project" value="UniProtKB-SubCell"/>
</dbReference>
<reference evidence="7 8" key="1">
    <citation type="submission" date="2019-01" db="EMBL/GenBank/DDBJ databases">
        <title>Draft genomes of a novel of Aminipila strains.</title>
        <authorList>
            <person name="Ma S."/>
        </authorList>
    </citation>
    <scope>NUCLEOTIDE SEQUENCE [LARGE SCALE GENOMIC DNA]</scope>
    <source>
        <strain evidence="8">JN-39</strain>
    </source>
</reference>
<evidence type="ECO:0000256" key="3">
    <source>
        <dbReference type="ARBA" id="ARBA00022692"/>
    </source>
</evidence>
<dbReference type="RefSeq" id="WP_128746639.1">
    <property type="nucleotide sequence ID" value="NZ_CP035281.1"/>
</dbReference>
<dbReference type="Pfam" id="PF02653">
    <property type="entry name" value="BPD_transp_2"/>
    <property type="match status" value="1"/>
</dbReference>
<gene>
    <name evidence="7" type="ORF">EQM06_12240</name>
</gene>
<feature type="transmembrane region" description="Helical" evidence="6">
    <location>
        <begin position="270"/>
        <end position="289"/>
    </location>
</feature>
<feature type="transmembrane region" description="Helical" evidence="6">
    <location>
        <begin position="211"/>
        <end position="232"/>
    </location>
</feature>